<evidence type="ECO:0000256" key="9">
    <source>
        <dbReference type="ARBA" id="ARBA00022737"/>
    </source>
</evidence>
<evidence type="ECO:0000256" key="14">
    <source>
        <dbReference type="ARBA" id="ARBA00023242"/>
    </source>
</evidence>
<evidence type="ECO:0000256" key="11">
    <source>
        <dbReference type="ARBA" id="ARBA00022786"/>
    </source>
</evidence>
<evidence type="ECO:0000256" key="15">
    <source>
        <dbReference type="ARBA" id="ARBA00023306"/>
    </source>
</evidence>
<dbReference type="KEGG" id="lak:106156200"/>
<dbReference type="STRING" id="7574.A0A1S3HMQ1"/>
<reference evidence="21" key="1">
    <citation type="submission" date="2025-08" db="UniProtKB">
        <authorList>
            <consortium name="RefSeq"/>
        </authorList>
    </citation>
    <scope>IDENTIFICATION</scope>
    <source>
        <tissue evidence="21">Gonads</tissue>
    </source>
</reference>
<evidence type="ECO:0000256" key="17">
    <source>
        <dbReference type="ARBA" id="ARBA00045696"/>
    </source>
</evidence>
<feature type="domain" description="Anaphase-promoting complex subunit 5 N-terminal" evidence="19">
    <location>
        <begin position="20"/>
        <end position="177"/>
    </location>
</feature>
<dbReference type="InterPro" id="IPR019734">
    <property type="entry name" value="TPR_rpt"/>
</dbReference>
<evidence type="ECO:0000313" key="20">
    <source>
        <dbReference type="Proteomes" id="UP000085678"/>
    </source>
</evidence>
<dbReference type="RefSeq" id="XP_013386781.1">
    <property type="nucleotide sequence ID" value="XM_013531327.1"/>
</dbReference>
<dbReference type="SMART" id="SM00028">
    <property type="entry name" value="TPR"/>
    <property type="match status" value="3"/>
</dbReference>
<dbReference type="PANTHER" id="PTHR12830:SF9">
    <property type="entry name" value="ANAPHASE-PROMOTING COMPLEX SUBUNIT 5"/>
    <property type="match status" value="1"/>
</dbReference>
<evidence type="ECO:0000256" key="2">
    <source>
        <dbReference type="ARBA" id="ARBA00004186"/>
    </source>
</evidence>
<organism evidence="20 21">
    <name type="scientific">Lingula anatina</name>
    <name type="common">Brachiopod</name>
    <name type="synonym">Lingula unguis</name>
    <dbReference type="NCBI Taxonomy" id="7574"/>
    <lineage>
        <taxon>Eukaryota</taxon>
        <taxon>Metazoa</taxon>
        <taxon>Spiralia</taxon>
        <taxon>Lophotrochozoa</taxon>
        <taxon>Brachiopoda</taxon>
        <taxon>Linguliformea</taxon>
        <taxon>Lingulata</taxon>
        <taxon>Lingulida</taxon>
        <taxon>Linguloidea</taxon>
        <taxon>Lingulidae</taxon>
        <taxon>Lingula</taxon>
    </lineage>
</organism>
<evidence type="ECO:0000256" key="10">
    <source>
        <dbReference type="ARBA" id="ARBA00022776"/>
    </source>
</evidence>
<keyword evidence="11" id="KW-0833">Ubl conjugation pathway</keyword>
<name>A0A1S3HMQ1_LINAN</name>
<keyword evidence="12" id="KW-0802">TPR repeat</keyword>
<evidence type="ECO:0000256" key="3">
    <source>
        <dbReference type="ARBA" id="ARBA00004906"/>
    </source>
</evidence>
<evidence type="ECO:0000256" key="6">
    <source>
        <dbReference type="ARBA" id="ARBA00022490"/>
    </source>
</evidence>
<dbReference type="Pfam" id="PF21371">
    <property type="entry name" value="Apc5_N"/>
    <property type="match status" value="1"/>
</dbReference>
<comment type="similarity">
    <text evidence="4">Belongs to the APC5 family.</text>
</comment>
<proteinExistence type="inferred from homology"/>
<keyword evidence="20" id="KW-1185">Reference proteome</keyword>
<gene>
    <name evidence="21" type="primary">LOC106156200</name>
</gene>
<dbReference type="InParanoid" id="A0A1S3HMQ1"/>
<dbReference type="InterPro" id="IPR037679">
    <property type="entry name" value="Apc5"/>
</dbReference>
<dbReference type="InterPro" id="IPR026000">
    <property type="entry name" value="Apc5_dom"/>
</dbReference>
<dbReference type="UniPathway" id="UPA00143"/>
<dbReference type="GO" id="GO:0031145">
    <property type="term" value="P:anaphase-promoting complex-dependent catabolic process"/>
    <property type="evidence" value="ECO:0007669"/>
    <property type="project" value="TreeGrafter"/>
</dbReference>
<comment type="pathway">
    <text evidence="3">Protein modification; protein ubiquitination.</text>
</comment>
<dbReference type="GO" id="GO:0051301">
    <property type="term" value="P:cell division"/>
    <property type="evidence" value="ECO:0007669"/>
    <property type="project" value="UniProtKB-KW"/>
</dbReference>
<keyword evidence="14" id="KW-0539">Nucleus</keyword>
<dbReference type="GO" id="GO:0005819">
    <property type="term" value="C:spindle"/>
    <property type="evidence" value="ECO:0007669"/>
    <property type="project" value="UniProtKB-SubCell"/>
</dbReference>
<evidence type="ECO:0000256" key="16">
    <source>
        <dbReference type="ARBA" id="ARBA00031069"/>
    </source>
</evidence>
<evidence type="ECO:0000256" key="8">
    <source>
        <dbReference type="ARBA" id="ARBA00022618"/>
    </source>
</evidence>
<evidence type="ECO:0000256" key="4">
    <source>
        <dbReference type="ARBA" id="ARBA00007450"/>
    </source>
</evidence>
<dbReference type="Gene3D" id="1.25.40.10">
    <property type="entry name" value="Tetratricopeptide repeat domain"/>
    <property type="match status" value="1"/>
</dbReference>
<dbReference type="InterPro" id="IPR048968">
    <property type="entry name" value="Apc5_N"/>
</dbReference>
<comment type="function">
    <text evidence="17">Component of the anaphase promoting complex/cyclosome (APC/C), a cell cycle-regulated E3 ubiquitin ligase that controls progression through mitosis and the G1 phase of the cell cycle. The APC/C complex acts by mediating ubiquitination and subsequent degradation of target proteins: it mainly mediates the formation of 'Lys-11'-linked polyubiquitin chains and, to a lower extent, the formation of 'Lys-48'- and 'Lys-63'-linked polyubiquitin chains. The APC/C complex catalyzes assembly of branched 'Lys-11'-/'Lys-48'-linked branched ubiquitin chains on target proteins.</text>
</comment>
<sequence length="766" mass="87076">MADISNLGRFNGQKPLKEYVTPYKIVLLVLVREYRTFKDNSENSLADAVDAMQWIFTEEDRKDFMTMLISLLQAPDMELREVVLKVQEIQRPKYLEVFLKRLEYLATNGIMALMDYFKALSEMFEESEDQPGKFLVSKSSVIGLFIRRMGLAFDKLSFNMVTKLCQSYRRYFRAYNKDQENGDVPSELGLEASHKQQAEVYESEGGILGCNTYSQRQAEYFISQQVNLLHHNATEALPPPKLQSTVSQLLRSMPHLAEAHFLSYLNNLRVDEYCGAIHSLYHYFDRHALASVLTSAASKDEKLDECNKRFRYAALNLAALHYRFGHRKEALAALQEAIRMAHETNDNVCLQHALGWLYRLGEQYTANTADLMFRAVAKSEDLHLHYLASLGVQAFAQHNSVAAAEPASVFQCLVNSDILNCQHSMVDLMATSFAQKSALWSLYGNRQMSSLTSQLLLNLASSDGGVYHTGEAESLGLCNLATMHAEQGMYDMAFEIISYVKQKFPKPSQHATVWSICEQKIMFDQAVHCGNWQVAMETVNNISAIDSKEGEYRKAVLLKEKGQVEDAFQILHSFLVERKKKLESCTADLYSRVLLALGELYCQTDNPSAAIPHILECVSVAKSHHMLLTLIMAKMHLAFIQFTMNMPAQALRMIEEDLVTVLTHGSVYNKARTQYLYAKCKVAAATQEKDTYQKKTARMSAVLLMNTVIDNLVSIQAHWRTKDAVYYQARLCHELGYTAERNKFALQFRQLDQKYPTVNSLAINVL</sequence>
<evidence type="ECO:0000256" key="12">
    <source>
        <dbReference type="ARBA" id="ARBA00022803"/>
    </source>
</evidence>
<dbReference type="SUPFAM" id="SSF48452">
    <property type="entry name" value="TPR-like"/>
    <property type="match status" value="1"/>
</dbReference>
<evidence type="ECO:0000259" key="18">
    <source>
        <dbReference type="Pfam" id="PF12862"/>
    </source>
</evidence>
<evidence type="ECO:0000256" key="13">
    <source>
        <dbReference type="ARBA" id="ARBA00023212"/>
    </source>
</evidence>
<evidence type="ECO:0000259" key="19">
    <source>
        <dbReference type="Pfam" id="PF21371"/>
    </source>
</evidence>
<keyword evidence="10" id="KW-0498">Mitosis</keyword>
<dbReference type="Proteomes" id="UP000085678">
    <property type="component" value="Unplaced"/>
</dbReference>
<evidence type="ECO:0000256" key="1">
    <source>
        <dbReference type="ARBA" id="ARBA00004123"/>
    </source>
</evidence>
<dbReference type="InterPro" id="IPR011990">
    <property type="entry name" value="TPR-like_helical_dom_sf"/>
</dbReference>
<keyword evidence="13" id="KW-0206">Cytoskeleton</keyword>
<keyword evidence="9" id="KW-0677">Repeat</keyword>
<evidence type="ECO:0000256" key="5">
    <source>
        <dbReference type="ARBA" id="ARBA00016066"/>
    </source>
</evidence>
<comment type="subcellular location">
    <subcellularLocation>
        <location evidence="2">Cytoplasm</location>
        <location evidence="2">Cytoskeleton</location>
        <location evidence="2">Spindle</location>
    </subcellularLocation>
    <subcellularLocation>
        <location evidence="1">Nucleus</location>
    </subcellularLocation>
</comment>
<dbReference type="AlphaFoldDB" id="A0A1S3HMQ1"/>
<keyword evidence="15" id="KW-0131">Cell cycle</keyword>
<protein>
    <recommendedName>
        <fullName evidence="5">Anaphase-promoting complex subunit 5</fullName>
    </recommendedName>
    <alternativeName>
        <fullName evidence="16">Cyclosome subunit 5</fullName>
    </alternativeName>
</protein>
<dbReference type="CDD" id="cd16270">
    <property type="entry name" value="Apc5_N"/>
    <property type="match status" value="1"/>
</dbReference>
<evidence type="ECO:0000313" key="21">
    <source>
        <dbReference type="RefSeq" id="XP_013386781.1"/>
    </source>
</evidence>
<dbReference type="OrthoDB" id="2504561at2759"/>
<dbReference type="FunCoup" id="A0A1S3HMQ1">
    <property type="interactions" value="1551"/>
</dbReference>
<dbReference type="Pfam" id="PF12862">
    <property type="entry name" value="ANAPC5"/>
    <property type="match status" value="2"/>
</dbReference>
<keyword evidence="6" id="KW-0963">Cytoplasm</keyword>
<dbReference type="GO" id="GO:0070979">
    <property type="term" value="P:protein K11-linked ubiquitination"/>
    <property type="evidence" value="ECO:0007669"/>
    <property type="project" value="TreeGrafter"/>
</dbReference>
<dbReference type="PANTHER" id="PTHR12830">
    <property type="entry name" value="ANAPHASE-PROMOTING COMPLEX SUBUNIT 5"/>
    <property type="match status" value="1"/>
</dbReference>
<accession>A0A1S3HMQ1</accession>
<dbReference type="GeneID" id="106156200"/>
<evidence type="ECO:0000256" key="7">
    <source>
        <dbReference type="ARBA" id="ARBA00022553"/>
    </source>
</evidence>
<feature type="domain" description="Anaphase-promoting complex subunit 5" evidence="18">
    <location>
        <begin position="566"/>
        <end position="635"/>
    </location>
</feature>
<keyword evidence="7" id="KW-0597">Phosphoprotein</keyword>
<keyword evidence="8" id="KW-0132">Cell division</keyword>
<dbReference type="GO" id="GO:0005680">
    <property type="term" value="C:anaphase-promoting complex"/>
    <property type="evidence" value="ECO:0007669"/>
    <property type="project" value="InterPro"/>
</dbReference>
<feature type="domain" description="Anaphase-promoting complex subunit 5" evidence="18">
    <location>
        <begin position="260"/>
        <end position="363"/>
    </location>
</feature>
<dbReference type="GO" id="GO:0045842">
    <property type="term" value="P:positive regulation of mitotic metaphase/anaphase transition"/>
    <property type="evidence" value="ECO:0007669"/>
    <property type="project" value="TreeGrafter"/>
</dbReference>